<name>A0A1I7XD61_HETBA</name>
<evidence type="ECO:0000313" key="1">
    <source>
        <dbReference type="Proteomes" id="UP000095283"/>
    </source>
</evidence>
<proteinExistence type="predicted"/>
<dbReference type="WBParaSite" id="Hba_15473">
    <property type="protein sequence ID" value="Hba_15473"/>
    <property type="gene ID" value="Hba_15473"/>
</dbReference>
<dbReference type="Gene3D" id="1.10.10.60">
    <property type="entry name" value="Homeodomain-like"/>
    <property type="match status" value="1"/>
</dbReference>
<reference evidence="2" key="1">
    <citation type="submission" date="2016-11" db="UniProtKB">
        <authorList>
            <consortium name="WormBaseParasite"/>
        </authorList>
    </citation>
    <scope>IDENTIFICATION</scope>
</reference>
<dbReference type="AlphaFoldDB" id="A0A1I7XD61"/>
<evidence type="ECO:0000313" key="2">
    <source>
        <dbReference type="WBParaSite" id="Hba_15473"/>
    </source>
</evidence>
<protein>
    <submittedName>
        <fullName evidence="2">HTH_Tnp_Tc3_1 domain-containing protein</fullName>
    </submittedName>
</protein>
<sequence length="132" mass="15103">MGCASTASPYERGQIKALATAGYTVKQISDVVKRSRKPIMDFLRQRKNRDKKETCDIDASESTAWRMLDKFPNIVRSRMKKCPQLTQEHKDERLPRNFARAHVMVWSAFNAMGLVDLAFVSTKMNSADYQNA</sequence>
<keyword evidence="1" id="KW-1185">Reference proteome</keyword>
<organism evidence="1 2">
    <name type="scientific">Heterorhabditis bacteriophora</name>
    <name type="common">Entomopathogenic nematode worm</name>
    <dbReference type="NCBI Taxonomy" id="37862"/>
    <lineage>
        <taxon>Eukaryota</taxon>
        <taxon>Metazoa</taxon>
        <taxon>Ecdysozoa</taxon>
        <taxon>Nematoda</taxon>
        <taxon>Chromadorea</taxon>
        <taxon>Rhabditida</taxon>
        <taxon>Rhabditina</taxon>
        <taxon>Rhabditomorpha</taxon>
        <taxon>Strongyloidea</taxon>
        <taxon>Heterorhabditidae</taxon>
        <taxon>Heterorhabditis</taxon>
    </lineage>
</organism>
<accession>A0A1I7XD61</accession>
<dbReference type="Proteomes" id="UP000095283">
    <property type="component" value="Unplaced"/>
</dbReference>